<feature type="region of interest" description="Disordered" evidence="1">
    <location>
        <begin position="85"/>
        <end position="201"/>
    </location>
</feature>
<sequence>MGSSEMKRGFLSHAAVISLLLLLQQVCPLLGAPVVVQSLTGRKLLQGCDPNSAQPNQCFNAQGSAYTCCGNEGCPSSPADLPYCSGQSVPDGSSASGQPLSSNTPAPSDSSSPSSPTPSSTDSPSPPSNNPTPSSTDSPSPPSNNPTPPSTDSPSPPSNTQAPSPTDSPTSSPTPSPSSTAKVVRSNSGDTSSLSGDVTAGDKHAQGAGFWMAPGTELGFQGGSTTIDRSNYFPNEKDSQNYFRSFTHSGDSSPWRLNIGSSGAAYAFAGEDGVDLVGYQYVGEEYLDRVLQSIAAINDQSPPYIIHQAGGAPDDRKVEMYSPLLAWQNIDHGVQTITWPQKEQGSDGMNPDHRANLLLQQRLRDVGGGLVEITYIWHNFGHRAINFVDMPWSGFNYVARPKYVRSLPGGKWQYEDHTSGWENPMHMFTETDGWMAFTDTEDSNTDNVKAIGIYYAPGAERNWCGQVRFGRGTDPVGEYTQVFEAIHQTVHACAENVASPDTTIIQPHGGSYYFRFYIALSSLSNVIKMRDAIQSTMSRGQMVFSNSDAGRIAVAGFHAATVALSDVSWYAFDKPVPNALPLLLLKRKSTGAVQLSVSPYGMTYDGVLSTDYLGFLGWAVKVTDPSTPPGSLGGAVKKLSEILSSAEFPDPTFYDTSLQFDVWVGV</sequence>
<protein>
    <submittedName>
        <fullName evidence="3">Uncharacterized protein</fullName>
    </submittedName>
</protein>
<evidence type="ECO:0000313" key="3">
    <source>
        <dbReference type="EMBL" id="GAQ90237.1"/>
    </source>
</evidence>
<organism evidence="3 4">
    <name type="scientific">Klebsormidium nitens</name>
    <name type="common">Green alga</name>
    <name type="synonym">Ulothrix nitens</name>
    <dbReference type="NCBI Taxonomy" id="105231"/>
    <lineage>
        <taxon>Eukaryota</taxon>
        <taxon>Viridiplantae</taxon>
        <taxon>Streptophyta</taxon>
        <taxon>Klebsormidiophyceae</taxon>
        <taxon>Klebsormidiales</taxon>
        <taxon>Klebsormidiaceae</taxon>
        <taxon>Klebsormidium</taxon>
    </lineage>
</organism>
<feature type="compositionally biased region" description="Low complexity" evidence="1">
    <location>
        <begin position="158"/>
        <end position="180"/>
    </location>
</feature>
<evidence type="ECO:0000256" key="2">
    <source>
        <dbReference type="SAM" id="SignalP"/>
    </source>
</evidence>
<dbReference type="PANTHER" id="PTHR24216">
    <property type="entry name" value="PAXILLIN-RELATED"/>
    <property type="match status" value="1"/>
</dbReference>
<feature type="compositionally biased region" description="Polar residues" evidence="1">
    <location>
        <begin position="185"/>
        <end position="196"/>
    </location>
</feature>
<feature type="chain" id="PRO_5012598319" evidence="2">
    <location>
        <begin position="32"/>
        <end position="666"/>
    </location>
</feature>
<evidence type="ECO:0000313" key="4">
    <source>
        <dbReference type="Proteomes" id="UP000054558"/>
    </source>
</evidence>
<feature type="signal peptide" evidence="2">
    <location>
        <begin position="1"/>
        <end position="31"/>
    </location>
</feature>
<dbReference type="Proteomes" id="UP000054558">
    <property type="component" value="Unassembled WGS sequence"/>
</dbReference>
<reference evidence="3 4" key="1">
    <citation type="journal article" date="2014" name="Nat. Commun.">
        <title>Klebsormidium flaccidum genome reveals primary factors for plant terrestrial adaptation.</title>
        <authorList>
            <person name="Hori K."/>
            <person name="Maruyama F."/>
            <person name="Fujisawa T."/>
            <person name="Togashi T."/>
            <person name="Yamamoto N."/>
            <person name="Seo M."/>
            <person name="Sato S."/>
            <person name="Yamada T."/>
            <person name="Mori H."/>
            <person name="Tajima N."/>
            <person name="Moriyama T."/>
            <person name="Ikeuchi M."/>
            <person name="Watanabe M."/>
            <person name="Wada H."/>
            <person name="Kobayashi K."/>
            <person name="Saito M."/>
            <person name="Masuda T."/>
            <person name="Sasaki-Sekimoto Y."/>
            <person name="Mashiguchi K."/>
            <person name="Awai K."/>
            <person name="Shimojima M."/>
            <person name="Masuda S."/>
            <person name="Iwai M."/>
            <person name="Nobusawa T."/>
            <person name="Narise T."/>
            <person name="Kondo S."/>
            <person name="Saito H."/>
            <person name="Sato R."/>
            <person name="Murakawa M."/>
            <person name="Ihara Y."/>
            <person name="Oshima-Yamada Y."/>
            <person name="Ohtaka K."/>
            <person name="Satoh M."/>
            <person name="Sonobe K."/>
            <person name="Ishii M."/>
            <person name="Ohtani R."/>
            <person name="Kanamori-Sato M."/>
            <person name="Honoki R."/>
            <person name="Miyazaki D."/>
            <person name="Mochizuki H."/>
            <person name="Umetsu J."/>
            <person name="Higashi K."/>
            <person name="Shibata D."/>
            <person name="Kamiya Y."/>
            <person name="Sato N."/>
            <person name="Nakamura Y."/>
            <person name="Tabata S."/>
            <person name="Ida S."/>
            <person name="Kurokawa K."/>
            <person name="Ohta H."/>
        </authorList>
    </citation>
    <scope>NUCLEOTIDE SEQUENCE [LARGE SCALE GENOMIC DNA]</scope>
    <source>
        <strain evidence="3 4">NIES-2285</strain>
    </source>
</reference>
<dbReference type="EMBL" id="DF237566">
    <property type="protein sequence ID" value="GAQ90237.1"/>
    <property type="molecule type" value="Genomic_DNA"/>
</dbReference>
<proteinExistence type="predicted"/>
<name>A0A1Y1INN4_KLENI</name>
<keyword evidence="4" id="KW-1185">Reference proteome</keyword>
<gene>
    <name evidence="3" type="ORF">KFL_006170050</name>
</gene>
<keyword evidence="2" id="KW-0732">Signal</keyword>
<feature type="compositionally biased region" description="Polar residues" evidence="1">
    <location>
        <begin position="85"/>
        <end position="100"/>
    </location>
</feature>
<dbReference type="AlphaFoldDB" id="A0A1Y1INN4"/>
<dbReference type="PANTHER" id="PTHR24216:SF65">
    <property type="entry name" value="PAXILLIN-LIKE PROTEIN 1"/>
    <property type="match status" value="1"/>
</dbReference>
<evidence type="ECO:0000256" key="1">
    <source>
        <dbReference type="SAM" id="MobiDB-lite"/>
    </source>
</evidence>
<accession>A0A1Y1INN4</accession>
<feature type="compositionally biased region" description="Pro residues" evidence="1">
    <location>
        <begin position="139"/>
        <end position="157"/>
    </location>
</feature>
<feature type="compositionally biased region" description="Low complexity" evidence="1">
    <location>
        <begin position="101"/>
        <end position="123"/>
    </location>
</feature>